<dbReference type="SUPFAM" id="SSF49899">
    <property type="entry name" value="Concanavalin A-like lectins/glucanases"/>
    <property type="match status" value="1"/>
</dbReference>
<dbReference type="Pfam" id="PF00251">
    <property type="entry name" value="Glyco_hydro_32N"/>
    <property type="match status" value="2"/>
</dbReference>
<dbReference type="InterPro" id="IPR018053">
    <property type="entry name" value="Glyco_hydro_32_AS"/>
</dbReference>
<feature type="domain" description="Glycosyl hydrolase family 32 N-terminal" evidence="5">
    <location>
        <begin position="602"/>
        <end position="682"/>
    </location>
</feature>
<evidence type="ECO:0000259" key="6">
    <source>
        <dbReference type="Pfam" id="PF08244"/>
    </source>
</evidence>
<dbReference type="Proteomes" id="UP001432014">
    <property type="component" value="Chromosome"/>
</dbReference>
<evidence type="ECO:0000256" key="2">
    <source>
        <dbReference type="ARBA" id="ARBA00022801"/>
    </source>
</evidence>
<dbReference type="RefSeq" id="WP_329493625.1">
    <property type="nucleotide sequence ID" value="NZ_CP108460.1"/>
</dbReference>
<dbReference type="PANTHER" id="PTHR42800">
    <property type="entry name" value="EXOINULINASE INUD (AFU_ORTHOLOGUE AFUA_5G00480)"/>
    <property type="match status" value="1"/>
</dbReference>
<evidence type="ECO:0000313" key="7">
    <source>
        <dbReference type="EMBL" id="WUS60290.1"/>
    </source>
</evidence>
<dbReference type="PROSITE" id="PS00609">
    <property type="entry name" value="GLYCOSYL_HYDROL_F32"/>
    <property type="match status" value="1"/>
</dbReference>
<feature type="domain" description="Glycosyl hydrolase family 32 C-terminal" evidence="6">
    <location>
        <begin position="687"/>
        <end position="839"/>
    </location>
</feature>
<keyword evidence="8" id="KW-1185">Reference proteome</keyword>
<dbReference type="InterPro" id="IPR013320">
    <property type="entry name" value="ConA-like_dom_sf"/>
</dbReference>
<dbReference type="SMART" id="SM00640">
    <property type="entry name" value="Glyco_32"/>
    <property type="match status" value="1"/>
</dbReference>
<keyword evidence="3" id="KW-0326">Glycosidase</keyword>
<evidence type="ECO:0000256" key="4">
    <source>
        <dbReference type="SAM" id="SignalP"/>
    </source>
</evidence>
<dbReference type="SUPFAM" id="SSF75005">
    <property type="entry name" value="Arabinanase/levansucrase/invertase"/>
    <property type="match status" value="2"/>
</dbReference>
<dbReference type="EMBL" id="CP108482">
    <property type="protein sequence ID" value="WUS60290.1"/>
    <property type="molecule type" value="Genomic_DNA"/>
</dbReference>
<evidence type="ECO:0000259" key="5">
    <source>
        <dbReference type="Pfam" id="PF00251"/>
    </source>
</evidence>
<evidence type="ECO:0000256" key="3">
    <source>
        <dbReference type="ARBA" id="ARBA00023295"/>
    </source>
</evidence>
<comment type="similarity">
    <text evidence="1">Belongs to the glycosyl hydrolase 32 family.</text>
</comment>
<accession>A0ABZ1WH71</accession>
<keyword evidence="4" id="KW-0732">Signal</keyword>
<feature type="domain" description="Glycosyl hydrolase family 32 N-terminal" evidence="5">
    <location>
        <begin position="45"/>
        <end position="303"/>
    </location>
</feature>
<sequence>MPASRRTRRPSLAILATAVCLGLTAGSPAVADTAPLQEQYRPQVHYTPAQNWMNDPNGLVYYEGEYHLFYQYNPDGNSWGNMSWGHAVSTDLVHWKELPLAIPHDSNEMVFSGSSVIDVDNTTGFGTRKDPAMVAVYTSSYPDGKQAQSLAYSTDRGRTWTKYTGNPVLDIGSHAFRDPKVQWYAPTRSWLMTVSLADEHKVEFYSSKDLKSWNHLSEFGPAGATGGAWECPDFFPMAIDGNPKNIKWVMVVNINPGAITGGSGAQYFVGDFDGTTFTPDGNGSYTPPSGTALQDFEQPDYGTWTTSGTAFGTAPATGPLPGQSAITGIEGTSYANSFHDGDSTTGTTTSPAFTVTSDYINFKVGGGNHPHNPNAVTDPQPAPTGTALADFEGDTYRTWTATGTAFGTGPAQGTLPGQMDVSGYTGRGLANSFLQGDATTGELTSPTFTIDKKYLDFLIGGGTHPATSDAPTAIELIVDGKTVRSATGSNNEHLDWASWDLSDLQGKPAQIKIVDANTGGWGHLNVDQIVLSDTQAKPQSNETAVNLVIDGQTVQSATGADSETLDWASFDLRAYKGKQARIQVTDLNTGGWGHIMADQFTAADRPALSTLQRARWVDFGKDFYAAVTYNDAPRGERTMIGWMSDWQYAGNTPTTPWRSAQSLPRTLQLRRIDGRLRLTQQPVQSLDSLREGPAVALHDVAVRNRTIDLARRGAGQALDIDATFSLADASKFGLKVRTGAGQETVIGYDATNQQLYVDRTKSGAVDFDPNFPGVHTAPLKPQDGKVHVRVVVDASSVEVFGGQGQAVITDQIFPDSGSQGVQLFAEGGTARLDSLKLWHLGSYRNH</sequence>
<dbReference type="InterPro" id="IPR013189">
    <property type="entry name" value="Glyco_hydro_32_C"/>
</dbReference>
<dbReference type="CDD" id="cd18622">
    <property type="entry name" value="GH32_Inu-like"/>
    <property type="match status" value="1"/>
</dbReference>
<proteinExistence type="inferred from homology"/>
<dbReference type="Pfam" id="PF08244">
    <property type="entry name" value="Glyco_hydro_32C"/>
    <property type="match status" value="1"/>
</dbReference>
<dbReference type="InterPro" id="IPR013148">
    <property type="entry name" value="Glyco_hydro_32_N"/>
</dbReference>
<protein>
    <submittedName>
        <fullName evidence="7">GH32 C-terminal domain-containing protein</fullName>
    </submittedName>
</protein>
<evidence type="ECO:0000256" key="1">
    <source>
        <dbReference type="ARBA" id="ARBA00009902"/>
    </source>
</evidence>
<reference evidence="7 8" key="1">
    <citation type="submission" date="2022-10" db="EMBL/GenBank/DDBJ databases">
        <title>The complete genomes of actinobacterial strains from the NBC collection.</title>
        <authorList>
            <person name="Joergensen T.S."/>
            <person name="Alvarez Arevalo M."/>
            <person name="Sterndorff E.B."/>
            <person name="Faurdal D."/>
            <person name="Vuksanovic O."/>
            <person name="Mourched A.-S."/>
            <person name="Charusanti P."/>
            <person name="Shaw S."/>
            <person name="Blin K."/>
            <person name="Weber T."/>
        </authorList>
    </citation>
    <scope>NUCLEOTIDE SEQUENCE [LARGE SCALE GENOMIC DNA]</scope>
    <source>
        <strain evidence="7 8">NBC_01247</strain>
    </source>
</reference>
<evidence type="ECO:0000313" key="8">
    <source>
        <dbReference type="Proteomes" id="UP001432014"/>
    </source>
</evidence>
<dbReference type="Gene3D" id="2.60.120.560">
    <property type="entry name" value="Exo-inulinase, domain 1"/>
    <property type="match status" value="1"/>
</dbReference>
<dbReference type="InterPro" id="IPR023296">
    <property type="entry name" value="Glyco_hydro_beta-prop_sf"/>
</dbReference>
<gene>
    <name evidence="7" type="ORF">OG469_35255</name>
</gene>
<dbReference type="InterPro" id="IPR001362">
    <property type="entry name" value="Glyco_hydro_32"/>
</dbReference>
<name>A0ABZ1WH71_9ACTN</name>
<dbReference type="PANTHER" id="PTHR42800:SF1">
    <property type="entry name" value="EXOINULINASE INUD (AFU_ORTHOLOGUE AFUA_5G00480)"/>
    <property type="match status" value="1"/>
</dbReference>
<organism evidence="7 8">
    <name type="scientific">Kitasatospora herbaricolor</name>
    <dbReference type="NCBI Taxonomy" id="68217"/>
    <lineage>
        <taxon>Bacteria</taxon>
        <taxon>Bacillati</taxon>
        <taxon>Actinomycetota</taxon>
        <taxon>Actinomycetes</taxon>
        <taxon>Kitasatosporales</taxon>
        <taxon>Streptomycetaceae</taxon>
        <taxon>Kitasatospora</taxon>
    </lineage>
</organism>
<dbReference type="Gene3D" id="2.115.10.20">
    <property type="entry name" value="Glycosyl hydrolase domain, family 43"/>
    <property type="match status" value="2"/>
</dbReference>
<feature type="signal peptide" evidence="4">
    <location>
        <begin position="1"/>
        <end position="31"/>
    </location>
</feature>
<feature type="chain" id="PRO_5046291302" evidence="4">
    <location>
        <begin position="32"/>
        <end position="846"/>
    </location>
</feature>
<keyword evidence="2" id="KW-0378">Hydrolase</keyword>